<evidence type="ECO:0000313" key="8">
    <source>
        <dbReference type="Proteomes" id="UP000094569"/>
    </source>
</evidence>
<organism evidence="7 8">
    <name type="scientific">Aspergillus cristatus</name>
    <name type="common">Chinese Fuzhuan brick tea-fermentation fungus</name>
    <name type="synonym">Eurotium cristatum</name>
    <dbReference type="NCBI Taxonomy" id="573508"/>
    <lineage>
        <taxon>Eukaryota</taxon>
        <taxon>Fungi</taxon>
        <taxon>Dikarya</taxon>
        <taxon>Ascomycota</taxon>
        <taxon>Pezizomycotina</taxon>
        <taxon>Eurotiomycetes</taxon>
        <taxon>Eurotiomycetidae</taxon>
        <taxon>Eurotiales</taxon>
        <taxon>Aspergillaceae</taxon>
        <taxon>Aspergillus</taxon>
        <taxon>Aspergillus subgen. Aspergillus</taxon>
    </lineage>
</organism>
<feature type="compositionally biased region" description="Basic and acidic residues" evidence="5">
    <location>
        <begin position="1"/>
        <end position="12"/>
    </location>
</feature>
<evidence type="ECO:0000313" key="7">
    <source>
        <dbReference type="EMBL" id="ODM16036.1"/>
    </source>
</evidence>
<protein>
    <recommendedName>
        <fullName evidence="9">Major facilitator superfamily (MFS) profile domain-containing protein</fullName>
    </recommendedName>
</protein>
<dbReference type="CDD" id="cd17476">
    <property type="entry name" value="MFS_Amf1_MDR_like"/>
    <property type="match status" value="1"/>
</dbReference>
<evidence type="ECO:0008006" key="9">
    <source>
        <dbReference type="Google" id="ProtNLM"/>
    </source>
</evidence>
<evidence type="ECO:0000256" key="3">
    <source>
        <dbReference type="ARBA" id="ARBA00022989"/>
    </source>
</evidence>
<dbReference type="OrthoDB" id="2130629at2759"/>
<comment type="subcellular location">
    <subcellularLocation>
        <location evidence="1">Membrane</location>
        <topology evidence="1">Multi-pass membrane protein</topology>
    </subcellularLocation>
</comment>
<feature type="transmembrane region" description="Helical" evidence="6">
    <location>
        <begin position="367"/>
        <end position="388"/>
    </location>
</feature>
<evidence type="ECO:0000256" key="2">
    <source>
        <dbReference type="ARBA" id="ARBA00022692"/>
    </source>
</evidence>
<dbReference type="Proteomes" id="UP000094569">
    <property type="component" value="Unassembled WGS sequence"/>
</dbReference>
<evidence type="ECO:0000256" key="1">
    <source>
        <dbReference type="ARBA" id="ARBA00004141"/>
    </source>
</evidence>
<dbReference type="SUPFAM" id="SSF103473">
    <property type="entry name" value="MFS general substrate transporter"/>
    <property type="match status" value="1"/>
</dbReference>
<feature type="transmembrane region" description="Helical" evidence="6">
    <location>
        <begin position="156"/>
        <end position="176"/>
    </location>
</feature>
<dbReference type="InterPro" id="IPR036259">
    <property type="entry name" value="MFS_trans_sf"/>
</dbReference>
<keyword evidence="3 6" id="KW-1133">Transmembrane helix</keyword>
<comment type="caution">
    <text evidence="7">The sequence shown here is derived from an EMBL/GenBank/DDBJ whole genome shotgun (WGS) entry which is preliminary data.</text>
</comment>
<dbReference type="PANTHER" id="PTHR42718:SF41">
    <property type="entry name" value="MFS TRANSPORTER OF UNKOWN SPECIFICITY (AFU_ORTHOLOGUE AFUA_5G09940)-RELATED"/>
    <property type="match status" value="1"/>
</dbReference>
<feature type="transmembrane region" description="Helical" evidence="6">
    <location>
        <begin position="337"/>
        <end position="355"/>
    </location>
</feature>
<feature type="transmembrane region" description="Helical" evidence="6">
    <location>
        <begin position="218"/>
        <end position="235"/>
    </location>
</feature>
<evidence type="ECO:0000256" key="6">
    <source>
        <dbReference type="SAM" id="Phobius"/>
    </source>
</evidence>
<evidence type="ECO:0000256" key="5">
    <source>
        <dbReference type="SAM" id="MobiDB-lite"/>
    </source>
</evidence>
<evidence type="ECO:0000256" key="4">
    <source>
        <dbReference type="ARBA" id="ARBA00023136"/>
    </source>
</evidence>
<feature type="transmembrane region" description="Helical" evidence="6">
    <location>
        <begin position="127"/>
        <end position="149"/>
    </location>
</feature>
<feature type="region of interest" description="Disordered" evidence="5">
    <location>
        <begin position="1"/>
        <end position="25"/>
    </location>
</feature>
<sequence>MERIVENPDKSSRPSQALYKQPTKTVDDIEGYQLHELNQKSNRSQNQNHMGEPLETLAQTMSRGLPPPPSPPRQSQGVPPELRSLTAEVILILVYSAGLIFFSLLLGDVTVPQGQLKEALGISNSELPWLVGAFNVANGLSVIVSGSLMDLTPPKILMVGAFAWLTIWNVIGVFSIRPKTMVLFFIVRAMQGLAVGVLVSGSMSILGRVYKPGLRKNLVFSAMAATAPLGFWLGAIQGGALQAHLKWIFASNAMLSALCCVAHRLWRIRGFTPLMLAYFLGFGSYVGAWQFYAVQFWLHIQRIIPLITALYLLPNAIMGVLATWVVSKTLHRIPGHYIYAASMLAFALGPVFFLPQKSGTTYWPLSFPGVLLVTFGPDSTFAAASIFITSNVPRSYQGSAGSLLVTVQDLSSAIMTSVADVVGTSVNMEASGEVGLKGLRAIWWFGLAAEIVGGLITVAFVRIPREEEKKKEHVT</sequence>
<proteinExistence type="predicted"/>
<feature type="transmembrane region" description="Helical" evidence="6">
    <location>
        <begin position="278"/>
        <end position="297"/>
    </location>
</feature>
<dbReference type="GO" id="GO:0022857">
    <property type="term" value="F:transmembrane transporter activity"/>
    <property type="evidence" value="ECO:0007669"/>
    <property type="project" value="InterPro"/>
</dbReference>
<name>A0A1E3B6K4_ASPCR</name>
<feature type="transmembrane region" description="Helical" evidence="6">
    <location>
        <begin position="442"/>
        <end position="461"/>
    </location>
</feature>
<dbReference type="Gene3D" id="1.20.1250.20">
    <property type="entry name" value="MFS general substrate transporter like domains"/>
    <property type="match status" value="1"/>
</dbReference>
<dbReference type="PANTHER" id="PTHR42718">
    <property type="entry name" value="MAJOR FACILITATOR SUPERFAMILY MULTIDRUG TRANSPORTER MFSC"/>
    <property type="match status" value="1"/>
</dbReference>
<feature type="transmembrane region" description="Helical" evidence="6">
    <location>
        <begin position="89"/>
        <end position="107"/>
    </location>
</feature>
<dbReference type="VEuPathDB" id="FungiDB:SI65_08470"/>
<feature type="region of interest" description="Disordered" evidence="5">
    <location>
        <begin position="60"/>
        <end position="79"/>
    </location>
</feature>
<dbReference type="InterPro" id="IPR011701">
    <property type="entry name" value="MFS"/>
</dbReference>
<keyword evidence="8" id="KW-1185">Reference proteome</keyword>
<accession>A0A1E3B6K4</accession>
<reference evidence="7 8" key="1">
    <citation type="journal article" date="2016" name="BMC Genomics">
        <title>Comparative genomic and transcriptomic analyses of the Fuzhuan brick tea-fermentation fungus Aspergillus cristatus.</title>
        <authorList>
            <person name="Ge Y."/>
            <person name="Wang Y."/>
            <person name="Liu Y."/>
            <person name="Tan Y."/>
            <person name="Ren X."/>
            <person name="Zhang X."/>
            <person name="Hyde K.D."/>
            <person name="Liu Y."/>
            <person name="Liu Z."/>
        </authorList>
    </citation>
    <scope>NUCLEOTIDE SEQUENCE [LARGE SCALE GENOMIC DNA]</scope>
    <source>
        <strain evidence="7 8">GZAAS20.1005</strain>
    </source>
</reference>
<dbReference type="AlphaFoldDB" id="A0A1E3B6K4"/>
<feature type="transmembrane region" description="Helical" evidence="6">
    <location>
        <begin position="303"/>
        <end position="325"/>
    </location>
</feature>
<dbReference type="EMBL" id="JXNT01000013">
    <property type="protein sequence ID" value="ODM16036.1"/>
    <property type="molecule type" value="Genomic_DNA"/>
</dbReference>
<gene>
    <name evidence="7" type="ORF">SI65_08470</name>
</gene>
<dbReference type="GO" id="GO:0016020">
    <property type="term" value="C:membrane"/>
    <property type="evidence" value="ECO:0007669"/>
    <property type="project" value="UniProtKB-SubCell"/>
</dbReference>
<feature type="transmembrane region" description="Helical" evidence="6">
    <location>
        <begin position="182"/>
        <end position="206"/>
    </location>
</feature>
<keyword evidence="4 6" id="KW-0472">Membrane</keyword>
<dbReference type="Pfam" id="PF07690">
    <property type="entry name" value="MFS_1"/>
    <property type="match status" value="1"/>
</dbReference>
<keyword evidence="2 6" id="KW-0812">Transmembrane</keyword>